<proteinExistence type="predicted"/>
<dbReference type="EMBL" id="PQXO01000951">
    <property type="protein sequence ID" value="TGO81974.1"/>
    <property type="molecule type" value="Genomic_DNA"/>
</dbReference>
<evidence type="ECO:0000313" key="2">
    <source>
        <dbReference type="Proteomes" id="UP000297280"/>
    </source>
</evidence>
<sequence>MAGDYARPQEKKKNEMNIFSSSTLITPAGWLTEKTSKVSQPLPRLCVGSGAGVTLCERVLGKKGWEIKMSSNKGRETLTGFAVATNRISV</sequence>
<keyword evidence="2" id="KW-1185">Reference proteome</keyword>
<accession>A0A4Z1KEN1</accession>
<name>A0A4Z1KEN1_9HELO</name>
<dbReference type="Proteomes" id="UP000297280">
    <property type="component" value="Unassembled WGS sequence"/>
</dbReference>
<evidence type="ECO:0000313" key="1">
    <source>
        <dbReference type="EMBL" id="TGO81974.1"/>
    </source>
</evidence>
<comment type="caution">
    <text evidence="1">The sequence shown here is derived from an EMBL/GenBank/DDBJ whole genome shotgun (WGS) entry which is preliminary data.</text>
</comment>
<protein>
    <submittedName>
        <fullName evidence="1">Uncharacterized protein</fullName>
    </submittedName>
</protein>
<gene>
    <name evidence="1" type="ORF">BPOR_0957g00030</name>
</gene>
<reference evidence="1 2" key="1">
    <citation type="submission" date="2017-12" db="EMBL/GenBank/DDBJ databases">
        <title>Comparative genomics of Botrytis spp.</title>
        <authorList>
            <person name="Valero-Jimenez C.A."/>
            <person name="Tapia P."/>
            <person name="Veloso J."/>
            <person name="Silva-Moreno E."/>
            <person name="Staats M."/>
            <person name="Valdes J.H."/>
            <person name="Van Kan J.A.L."/>
        </authorList>
    </citation>
    <scope>NUCLEOTIDE SEQUENCE [LARGE SCALE GENOMIC DNA]</scope>
    <source>
        <strain evidence="1 2">MUCL3349</strain>
    </source>
</reference>
<dbReference type="AlphaFoldDB" id="A0A4Z1KEN1"/>
<organism evidence="1 2">
    <name type="scientific">Botrytis porri</name>
    <dbReference type="NCBI Taxonomy" id="87229"/>
    <lineage>
        <taxon>Eukaryota</taxon>
        <taxon>Fungi</taxon>
        <taxon>Dikarya</taxon>
        <taxon>Ascomycota</taxon>
        <taxon>Pezizomycotina</taxon>
        <taxon>Leotiomycetes</taxon>
        <taxon>Helotiales</taxon>
        <taxon>Sclerotiniaceae</taxon>
        <taxon>Botrytis</taxon>
    </lineage>
</organism>